<comment type="subcellular location">
    <subcellularLocation>
        <location evidence="1">Membrane</location>
        <topology evidence="1">Multi-pass membrane protein</topology>
    </subcellularLocation>
</comment>
<dbReference type="Pfam" id="PF03798">
    <property type="entry name" value="TRAM_LAG1_CLN8"/>
    <property type="match status" value="1"/>
</dbReference>
<evidence type="ECO:0000256" key="6">
    <source>
        <dbReference type="SAM" id="Phobius"/>
    </source>
</evidence>
<dbReference type="PaxDb" id="2903-EOD24036"/>
<dbReference type="GO" id="GO:0071709">
    <property type="term" value="P:membrane assembly"/>
    <property type="evidence" value="ECO:0007669"/>
    <property type="project" value="TreeGrafter"/>
</dbReference>
<evidence type="ECO:0000256" key="5">
    <source>
        <dbReference type="SAM" id="MobiDB-lite"/>
    </source>
</evidence>
<dbReference type="GO" id="GO:0007009">
    <property type="term" value="P:plasma membrane organization"/>
    <property type="evidence" value="ECO:0007669"/>
    <property type="project" value="TreeGrafter"/>
</dbReference>
<dbReference type="HOGENOM" id="CLU_944714_0_0_1"/>
<feature type="transmembrane region" description="Helical" evidence="6">
    <location>
        <begin position="218"/>
        <end position="239"/>
    </location>
</feature>
<dbReference type="GO" id="GO:0097035">
    <property type="term" value="P:regulation of membrane lipid distribution"/>
    <property type="evidence" value="ECO:0007669"/>
    <property type="project" value="TreeGrafter"/>
</dbReference>
<dbReference type="EnsemblProtists" id="EOD24036">
    <property type="protein sequence ID" value="EOD24036"/>
    <property type="gene ID" value="EMIHUDRAFT_101239"/>
</dbReference>
<proteinExistence type="predicted"/>
<feature type="transmembrane region" description="Helical" evidence="6">
    <location>
        <begin position="81"/>
        <end position="104"/>
    </location>
</feature>
<evidence type="ECO:0000313" key="8">
    <source>
        <dbReference type="EnsemblProtists" id="EOD24036"/>
    </source>
</evidence>
<dbReference type="Proteomes" id="UP000013827">
    <property type="component" value="Unassembled WGS sequence"/>
</dbReference>
<evidence type="ECO:0000256" key="3">
    <source>
        <dbReference type="ARBA" id="ARBA00022989"/>
    </source>
</evidence>
<feature type="transmembrane region" description="Helical" evidence="6">
    <location>
        <begin position="179"/>
        <end position="198"/>
    </location>
</feature>
<keyword evidence="4 6" id="KW-0472">Membrane</keyword>
<dbReference type="InterPro" id="IPR006634">
    <property type="entry name" value="TLC-dom"/>
</dbReference>
<reference evidence="9" key="1">
    <citation type="journal article" date="2013" name="Nature">
        <title>Pan genome of the phytoplankton Emiliania underpins its global distribution.</title>
        <authorList>
            <person name="Read B.A."/>
            <person name="Kegel J."/>
            <person name="Klute M.J."/>
            <person name="Kuo A."/>
            <person name="Lefebvre S.C."/>
            <person name="Maumus F."/>
            <person name="Mayer C."/>
            <person name="Miller J."/>
            <person name="Monier A."/>
            <person name="Salamov A."/>
            <person name="Young J."/>
            <person name="Aguilar M."/>
            <person name="Claverie J.M."/>
            <person name="Frickenhaus S."/>
            <person name="Gonzalez K."/>
            <person name="Herman E.K."/>
            <person name="Lin Y.C."/>
            <person name="Napier J."/>
            <person name="Ogata H."/>
            <person name="Sarno A.F."/>
            <person name="Shmutz J."/>
            <person name="Schroeder D."/>
            <person name="de Vargas C."/>
            <person name="Verret F."/>
            <person name="von Dassow P."/>
            <person name="Valentin K."/>
            <person name="Van de Peer Y."/>
            <person name="Wheeler G."/>
            <person name="Dacks J.B."/>
            <person name="Delwiche C.F."/>
            <person name="Dyhrman S.T."/>
            <person name="Glockner G."/>
            <person name="John U."/>
            <person name="Richards T."/>
            <person name="Worden A.Z."/>
            <person name="Zhang X."/>
            <person name="Grigoriev I.V."/>
            <person name="Allen A.E."/>
            <person name="Bidle K."/>
            <person name="Borodovsky M."/>
            <person name="Bowler C."/>
            <person name="Brownlee C."/>
            <person name="Cock J.M."/>
            <person name="Elias M."/>
            <person name="Gladyshev V.N."/>
            <person name="Groth M."/>
            <person name="Guda C."/>
            <person name="Hadaegh A."/>
            <person name="Iglesias-Rodriguez M.D."/>
            <person name="Jenkins J."/>
            <person name="Jones B.M."/>
            <person name="Lawson T."/>
            <person name="Leese F."/>
            <person name="Lindquist E."/>
            <person name="Lobanov A."/>
            <person name="Lomsadze A."/>
            <person name="Malik S.B."/>
            <person name="Marsh M.E."/>
            <person name="Mackinder L."/>
            <person name="Mock T."/>
            <person name="Mueller-Roeber B."/>
            <person name="Pagarete A."/>
            <person name="Parker M."/>
            <person name="Probert I."/>
            <person name="Quesneville H."/>
            <person name="Raines C."/>
            <person name="Rensing S.A."/>
            <person name="Riano-Pachon D.M."/>
            <person name="Richier S."/>
            <person name="Rokitta S."/>
            <person name="Shiraiwa Y."/>
            <person name="Soanes D.M."/>
            <person name="van der Giezen M."/>
            <person name="Wahlund T.M."/>
            <person name="Williams B."/>
            <person name="Wilson W."/>
            <person name="Wolfe G."/>
            <person name="Wurch L.L."/>
        </authorList>
    </citation>
    <scope>NUCLEOTIDE SEQUENCE</scope>
</reference>
<dbReference type="OMA" id="MWLLANI"/>
<dbReference type="PANTHER" id="PTHR13439">
    <property type="entry name" value="CT120 PROTEIN"/>
    <property type="match status" value="1"/>
</dbReference>
<feature type="transmembrane region" description="Helical" evidence="6">
    <location>
        <begin position="6"/>
        <end position="32"/>
    </location>
</feature>
<dbReference type="GO" id="GO:0055091">
    <property type="term" value="P:phospholipid homeostasis"/>
    <property type="evidence" value="ECO:0007669"/>
    <property type="project" value="TreeGrafter"/>
</dbReference>
<evidence type="ECO:0000313" key="9">
    <source>
        <dbReference type="Proteomes" id="UP000013827"/>
    </source>
</evidence>
<evidence type="ECO:0000256" key="4">
    <source>
        <dbReference type="ARBA" id="ARBA00023136"/>
    </source>
</evidence>
<dbReference type="InterPro" id="IPR050846">
    <property type="entry name" value="TLCD"/>
</dbReference>
<feature type="transmembrane region" description="Helical" evidence="6">
    <location>
        <begin position="44"/>
        <end position="61"/>
    </location>
</feature>
<dbReference type="GO" id="GO:0005886">
    <property type="term" value="C:plasma membrane"/>
    <property type="evidence" value="ECO:0007669"/>
    <property type="project" value="TreeGrafter"/>
</dbReference>
<organism evidence="8 9">
    <name type="scientific">Emiliania huxleyi (strain CCMP1516)</name>
    <dbReference type="NCBI Taxonomy" id="280463"/>
    <lineage>
        <taxon>Eukaryota</taxon>
        <taxon>Haptista</taxon>
        <taxon>Haptophyta</taxon>
        <taxon>Prymnesiophyceae</taxon>
        <taxon>Isochrysidales</taxon>
        <taxon>Noelaerhabdaceae</taxon>
        <taxon>Emiliania</taxon>
    </lineage>
</organism>
<keyword evidence="3 6" id="KW-1133">Transmembrane helix</keyword>
<feature type="region of interest" description="Disordered" evidence="5">
    <location>
        <begin position="253"/>
        <end position="272"/>
    </location>
</feature>
<evidence type="ECO:0000256" key="2">
    <source>
        <dbReference type="ARBA" id="ARBA00022692"/>
    </source>
</evidence>
<protein>
    <recommendedName>
        <fullName evidence="7">TLC domain-containing protein</fullName>
    </recommendedName>
</protein>
<dbReference type="eggNOG" id="ENOG502SAQJ">
    <property type="taxonomic scope" value="Eukaryota"/>
</dbReference>
<feature type="domain" description="TLC" evidence="7">
    <location>
        <begin position="48"/>
        <end position="240"/>
    </location>
</feature>
<dbReference type="KEGG" id="ehx:EMIHUDRAFT_101239"/>
<dbReference type="RefSeq" id="XP_005776465.1">
    <property type="nucleotide sequence ID" value="XM_005776408.1"/>
</dbReference>
<dbReference type="AlphaFoldDB" id="A0A0D3JKK1"/>
<keyword evidence="2 6" id="KW-0812">Transmembrane</keyword>
<dbReference type="PANTHER" id="PTHR13439:SF4">
    <property type="entry name" value="TLC DOMAIN-CONTAINING PROTEIN"/>
    <property type="match status" value="1"/>
</dbReference>
<feature type="transmembrane region" description="Helical" evidence="6">
    <location>
        <begin position="139"/>
        <end position="159"/>
    </location>
</feature>
<reference evidence="8" key="2">
    <citation type="submission" date="2024-10" db="UniProtKB">
        <authorList>
            <consortium name="EnsemblProtists"/>
        </authorList>
    </citation>
    <scope>IDENTIFICATION</scope>
</reference>
<evidence type="ECO:0000259" key="7">
    <source>
        <dbReference type="Pfam" id="PF03798"/>
    </source>
</evidence>
<name>A0A0D3JKK1_EMIH1</name>
<dbReference type="GeneID" id="17269582"/>
<accession>A0A0D3JKK1</accession>
<evidence type="ECO:0000256" key="1">
    <source>
        <dbReference type="ARBA" id="ARBA00004141"/>
    </source>
</evidence>
<sequence>MGLSPWQILAAAEVRYCIVTLFLLWILLCLLFKRLPILDKPLGSAHQVVVLLPFCYLAFQGSRLWLFDDGFAAAFADDRVFGFYAPAQSLVLVFFGFQVWDLTVTLVTPELCKPDAIIHHSVSGVLALIGLSAGTSGFLLYYGAFFFGFSEVSSVPLAAVDIFRMNKRLASAMPSVNEACRVSFAALFLGIRCAYWPFVAFDFWRQTLASGAPFSLLSVWWAANIGLTLLQYYWGMLIVKGIIKMVTGKKDSEGDAGSSGDGPLLEAGSTLQ</sequence>
<keyword evidence="9" id="KW-1185">Reference proteome</keyword>